<dbReference type="Pfam" id="PF00263">
    <property type="entry name" value="Secretin"/>
    <property type="match status" value="1"/>
</dbReference>
<keyword evidence="5" id="KW-0653">Protein transport</keyword>
<dbReference type="InterPro" id="IPR038591">
    <property type="entry name" value="NolW-like_sf"/>
</dbReference>
<dbReference type="InterPro" id="IPR051808">
    <property type="entry name" value="Type_IV_pilus_biogenesis"/>
</dbReference>
<dbReference type="PRINTS" id="PR00811">
    <property type="entry name" value="BCTERIALGSPD"/>
</dbReference>
<name>A0A6S6ULI3_9GAMM</name>
<evidence type="ECO:0000256" key="3">
    <source>
        <dbReference type="ARBA" id="ARBA00022448"/>
    </source>
</evidence>
<keyword evidence="4 10" id="KW-0732">Signal</keyword>
<dbReference type="Gene3D" id="3.30.1370.130">
    <property type="match status" value="1"/>
</dbReference>
<comment type="similarity">
    <text evidence="2">Belongs to the bacterial secretin family. PilQ subfamily.</text>
</comment>
<dbReference type="PANTHER" id="PTHR30604">
    <property type="entry name" value="PROTEIN TRANSPORT PROTEIN HOFQ"/>
    <property type="match status" value="1"/>
</dbReference>
<evidence type="ECO:0000256" key="9">
    <source>
        <dbReference type="SAM" id="MobiDB-lite"/>
    </source>
</evidence>
<keyword evidence="7" id="KW-0998">Cell outer membrane</keyword>
<feature type="compositionally biased region" description="Polar residues" evidence="9">
    <location>
        <begin position="157"/>
        <end position="179"/>
    </location>
</feature>
<dbReference type="InterPro" id="IPR001775">
    <property type="entry name" value="GspD/PilQ"/>
</dbReference>
<feature type="chain" id="PRO_5027952484" evidence="10">
    <location>
        <begin position="26"/>
        <end position="804"/>
    </location>
</feature>
<dbReference type="SMART" id="SM00965">
    <property type="entry name" value="STN"/>
    <property type="match status" value="1"/>
</dbReference>
<dbReference type="Gene3D" id="3.30.1370.120">
    <property type="match status" value="1"/>
</dbReference>
<feature type="compositionally biased region" description="Low complexity" evidence="9">
    <location>
        <begin position="188"/>
        <end position="198"/>
    </location>
</feature>
<evidence type="ECO:0000256" key="5">
    <source>
        <dbReference type="ARBA" id="ARBA00022927"/>
    </source>
</evidence>
<accession>A0A6S6ULI3</accession>
<dbReference type="InterPro" id="IPR004846">
    <property type="entry name" value="T2SS/T3SS_dom"/>
</dbReference>
<dbReference type="GO" id="GO:0009306">
    <property type="term" value="P:protein secretion"/>
    <property type="evidence" value="ECO:0007669"/>
    <property type="project" value="InterPro"/>
</dbReference>
<dbReference type="Pfam" id="PF07660">
    <property type="entry name" value="STN"/>
    <property type="match status" value="1"/>
</dbReference>
<dbReference type="Gene3D" id="2.60.40.3500">
    <property type="match status" value="1"/>
</dbReference>
<gene>
    <name evidence="12" type="ORF">HELGO_WM7714</name>
</gene>
<dbReference type="Pfam" id="PF03958">
    <property type="entry name" value="Secretin_N"/>
    <property type="match status" value="1"/>
</dbReference>
<keyword evidence="3 8" id="KW-0813">Transport</keyword>
<evidence type="ECO:0000256" key="10">
    <source>
        <dbReference type="SAM" id="SignalP"/>
    </source>
</evidence>
<dbReference type="InterPro" id="IPR013355">
    <property type="entry name" value="Pilus_4_PilQ"/>
</dbReference>
<dbReference type="Pfam" id="PF11741">
    <property type="entry name" value="AMIN"/>
    <property type="match status" value="2"/>
</dbReference>
<evidence type="ECO:0000256" key="7">
    <source>
        <dbReference type="ARBA" id="ARBA00023237"/>
    </source>
</evidence>
<evidence type="ECO:0000259" key="11">
    <source>
        <dbReference type="SMART" id="SM00965"/>
    </source>
</evidence>
<dbReference type="AlphaFoldDB" id="A0A6S6ULI3"/>
<keyword evidence="6" id="KW-0472">Membrane</keyword>
<evidence type="ECO:0000256" key="4">
    <source>
        <dbReference type="ARBA" id="ARBA00022729"/>
    </source>
</evidence>
<dbReference type="InterPro" id="IPR004845">
    <property type="entry name" value="T2SS_GspD_CS"/>
</dbReference>
<feature type="signal peptide" evidence="10">
    <location>
        <begin position="1"/>
        <end position="25"/>
    </location>
</feature>
<reference evidence="12" key="1">
    <citation type="submission" date="2020-01" db="EMBL/GenBank/DDBJ databases">
        <authorList>
            <person name="Meier V. D."/>
            <person name="Meier V D."/>
        </authorList>
    </citation>
    <scope>NUCLEOTIDE SEQUENCE</scope>
    <source>
        <strain evidence="12">HLG_WM_MAG_09</strain>
    </source>
</reference>
<dbReference type="PROSITE" id="PS00875">
    <property type="entry name" value="T2SP_D"/>
    <property type="match status" value="1"/>
</dbReference>
<dbReference type="InterPro" id="IPR021731">
    <property type="entry name" value="AMIN_dom"/>
</dbReference>
<evidence type="ECO:0000256" key="8">
    <source>
        <dbReference type="RuleBase" id="RU004004"/>
    </source>
</evidence>
<dbReference type="EMBL" id="CACVAT010000555">
    <property type="protein sequence ID" value="CAA6829910.1"/>
    <property type="molecule type" value="Genomic_DNA"/>
</dbReference>
<evidence type="ECO:0000313" key="12">
    <source>
        <dbReference type="EMBL" id="CAA6829910.1"/>
    </source>
</evidence>
<organism evidence="12">
    <name type="scientific">uncultured Thiotrichaceae bacterium</name>
    <dbReference type="NCBI Taxonomy" id="298394"/>
    <lineage>
        <taxon>Bacteria</taxon>
        <taxon>Pseudomonadati</taxon>
        <taxon>Pseudomonadota</taxon>
        <taxon>Gammaproteobacteria</taxon>
        <taxon>Thiotrichales</taxon>
        <taxon>Thiotrichaceae</taxon>
        <taxon>environmental samples</taxon>
    </lineage>
</organism>
<comment type="subcellular location">
    <subcellularLocation>
        <location evidence="1 8">Cell outer membrane</location>
    </subcellularLocation>
</comment>
<evidence type="ECO:0000256" key="1">
    <source>
        <dbReference type="ARBA" id="ARBA00004442"/>
    </source>
</evidence>
<proteinExistence type="inferred from homology"/>
<protein>
    <submittedName>
        <fullName evidence="12">Type IV pilus biogenesis protein PilQ</fullName>
    </submittedName>
</protein>
<sequence length="804" mass="87917">MKKIKHTAFWFSCGLLGYCLNSASAAVLNQLQVVDVQPGVMNKTEVRLDFQRPVTIPKGFVLENPPRIVFDFPKVEVLPKARRNAFGTGAVKSISSANNKGQARVVVALKTFVNYSVEARGDDLVLIFDTPADTAPAKRYTAAQQNGQLKKPVAKTAPNQSYKWYRNPSSGNKQPTQQMVAPKPKPVQRPAAQRPAPRMNNVPVPPVLSVAQQVRQPAQRPPVQRAPVQHIQQPVKMAQPRPAPRQSPAAVNALRNVDFRRNANGGGRVIITLPNGNVDVSDSKRANILNLTLHDLDIPANWRKRLDVLDFATPVSGIQISQRGGNGHLSIIGNTGFKYRTEKERNVYTVHIDKVDTTKKKLKLGEKEKRVFKGEKLSLNFQDIEVRAVLQLLADFTDKNIVVSDSVNGSITVRLKDVPWDQALNIVLESKNLGMRENGSVIWVAPSVELDAKDARELEIAKRKIELEPVITEYIPVNFAKAADLLQLIEKRSTSEEEGHSLLSKRGSVSSDERTNTLLVKDTAEQVAQIRDLIAVLDVPVQQVLIESRIVIANDEFGKELGARFGASPRWANNDSLGLGSGSLGNGTDNYYTSIADGGTTQIPGITDRLNVNLPVIGSAGSFGFSILTSDFMLDLELSALQAESKGEIIATPRVITSNQTKAIIEQGVEIPYQQASSSGATNVAFKKAVLSLEVTPQITPDEHVSMDLKVNQDTVGQVYNNVPSIDTREIQTKVLVENGQTIVLGGVHEETNIDGITKVPVLGDLPVVGRLFRKTNKSETKRELLIFVTPKIVDSSGGKIAGR</sequence>
<dbReference type="GO" id="GO:0009279">
    <property type="term" value="C:cell outer membrane"/>
    <property type="evidence" value="ECO:0007669"/>
    <property type="project" value="UniProtKB-SubCell"/>
</dbReference>
<dbReference type="InterPro" id="IPR005644">
    <property type="entry name" value="NolW-like"/>
</dbReference>
<dbReference type="InterPro" id="IPR011662">
    <property type="entry name" value="Secretin/TonB_short_N"/>
</dbReference>
<dbReference type="PANTHER" id="PTHR30604:SF1">
    <property type="entry name" value="DNA UTILIZATION PROTEIN HOFQ"/>
    <property type="match status" value="1"/>
</dbReference>
<dbReference type="NCBIfam" id="TIGR02515">
    <property type="entry name" value="IV_pilus_PilQ"/>
    <property type="match status" value="1"/>
</dbReference>
<feature type="region of interest" description="Disordered" evidence="9">
    <location>
        <begin position="142"/>
        <end position="201"/>
    </location>
</feature>
<dbReference type="Gene3D" id="2.60.40.3470">
    <property type="match status" value="1"/>
</dbReference>
<evidence type="ECO:0000256" key="6">
    <source>
        <dbReference type="ARBA" id="ARBA00023136"/>
    </source>
</evidence>
<feature type="domain" description="Secretin/TonB short N-terminal" evidence="11">
    <location>
        <begin position="399"/>
        <end position="447"/>
    </location>
</feature>
<evidence type="ECO:0000256" key="2">
    <source>
        <dbReference type="ARBA" id="ARBA00006304"/>
    </source>
</evidence>